<dbReference type="InterPro" id="IPR001387">
    <property type="entry name" value="Cro/C1-type_HTH"/>
</dbReference>
<dbReference type="SMART" id="SM00530">
    <property type="entry name" value="HTH_XRE"/>
    <property type="match status" value="1"/>
</dbReference>
<protein>
    <submittedName>
        <fullName evidence="2">Helix-turn-helix protein</fullName>
    </submittedName>
</protein>
<keyword evidence="3" id="KW-1185">Reference proteome</keyword>
<dbReference type="SUPFAM" id="SSF47413">
    <property type="entry name" value="lambda repressor-like DNA-binding domains"/>
    <property type="match status" value="1"/>
</dbReference>
<dbReference type="GO" id="GO:0003677">
    <property type="term" value="F:DNA binding"/>
    <property type="evidence" value="ECO:0007669"/>
    <property type="project" value="InterPro"/>
</dbReference>
<proteinExistence type="predicted"/>
<dbReference type="InterPro" id="IPR043917">
    <property type="entry name" value="DUF5753"/>
</dbReference>
<sequence length="269" mass="29686">MKHARRRFGLDLRRLREQAGLTQTETASAALLSQTMLSDLERGTKATKRSTIVLLDQALTAQGALLRAWESLNTSSGVPEWFEGVAQLQRDASALRIFQPLLVPGLLQAPDYARTQLRLGNEDATDAEIGDLVGTRIERQSILKTDRPPKLMVVLNEEVVRRPFGGHETMAAQVDQLIALSNKQRVTIQIITANHGFHPGLDGGFQIIDVPDLGHVVYLETSASGFPLSDAESVERFTGLFSDLRGLALPPDASRELMKKARSDFDDYK</sequence>
<accession>A0A2P8CZ61</accession>
<organism evidence="2 3">
    <name type="scientific">Murinocardiopsis flavida</name>
    <dbReference type="NCBI Taxonomy" id="645275"/>
    <lineage>
        <taxon>Bacteria</taxon>
        <taxon>Bacillati</taxon>
        <taxon>Actinomycetota</taxon>
        <taxon>Actinomycetes</taxon>
        <taxon>Streptosporangiales</taxon>
        <taxon>Nocardiopsidaceae</taxon>
        <taxon>Murinocardiopsis</taxon>
    </lineage>
</organism>
<dbReference type="EMBL" id="PYGA01000023">
    <property type="protein sequence ID" value="PSK90268.1"/>
    <property type="molecule type" value="Genomic_DNA"/>
</dbReference>
<dbReference type="Pfam" id="PF13560">
    <property type="entry name" value="HTH_31"/>
    <property type="match status" value="1"/>
</dbReference>
<dbReference type="AlphaFoldDB" id="A0A2P8CZ61"/>
<gene>
    <name evidence="2" type="ORF">CLV63_12397</name>
</gene>
<name>A0A2P8CZ61_9ACTN</name>
<evidence type="ECO:0000313" key="2">
    <source>
        <dbReference type="EMBL" id="PSK90268.1"/>
    </source>
</evidence>
<dbReference type="Gene3D" id="1.10.260.40">
    <property type="entry name" value="lambda repressor-like DNA-binding domains"/>
    <property type="match status" value="1"/>
</dbReference>
<feature type="domain" description="HTH cro/C1-type" evidence="1">
    <location>
        <begin position="12"/>
        <end position="66"/>
    </location>
</feature>
<dbReference type="CDD" id="cd00093">
    <property type="entry name" value="HTH_XRE"/>
    <property type="match status" value="1"/>
</dbReference>
<dbReference type="Proteomes" id="UP000240542">
    <property type="component" value="Unassembled WGS sequence"/>
</dbReference>
<dbReference type="InterPro" id="IPR010982">
    <property type="entry name" value="Lambda_DNA-bd_dom_sf"/>
</dbReference>
<evidence type="ECO:0000259" key="1">
    <source>
        <dbReference type="PROSITE" id="PS50943"/>
    </source>
</evidence>
<evidence type="ECO:0000313" key="3">
    <source>
        <dbReference type="Proteomes" id="UP000240542"/>
    </source>
</evidence>
<dbReference type="Pfam" id="PF19054">
    <property type="entry name" value="DUF5753"/>
    <property type="match status" value="1"/>
</dbReference>
<reference evidence="2 3" key="1">
    <citation type="submission" date="2018-03" db="EMBL/GenBank/DDBJ databases">
        <title>Genomic Encyclopedia of Archaeal and Bacterial Type Strains, Phase II (KMG-II): from individual species to whole genera.</title>
        <authorList>
            <person name="Goeker M."/>
        </authorList>
    </citation>
    <scope>NUCLEOTIDE SEQUENCE [LARGE SCALE GENOMIC DNA]</scope>
    <source>
        <strain evidence="2 3">DSM 45312</strain>
    </source>
</reference>
<comment type="caution">
    <text evidence="2">The sequence shown here is derived from an EMBL/GenBank/DDBJ whole genome shotgun (WGS) entry which is preliminary data.</text>
</comment>
<dbReference type="PROSITE" id="PS50943">
    <property type="entry name" value="HTH_CROC1"/>
    <property type="match status" value="1"/>
</dbReference>